<proteinExistence type="predicted"/>
<evidence type="ECO:0000313" key="1">
    <source>
        <dbReference type="EMBL" id="KAA8584911.1"/>
    </source>
</evidence>
<accession>A0A5J5CZZ8</accession>
<keyword evidence="2" id="KW-1185">Reference proteome</keyword>
<dbReference type="EMBL" id="VOFY01000015">
    <property type="protein sequence ID" value="KAA8584911.1"/>
    <property type="molecule type" value="Genomic_DNA"/>
</dbReference>
<comment type="caution">
    <text evidence="1">The sequence shown here is derived from an EMBL/GenBank/DDBJ whole genome shotgun (WGS) entry which is preliminary data.</text>
</comment>
<reference evidence="1 2" key="1">
    <citation type="submission" date="2019-08" db="EMBL/GenBank/DDBJ databases">
        <title>A chromosome-level genome assembly, high-density linkage maps, and genome scans reveal the genomic architecture of hybrid incompatibilities underlying speciation via character displacement in darters (Percidae: Etheostominae).</title>
        <authorList>
            <person name="Moran R.L."/>
            <person name="Catchen J.M."/>
            <person name="Fuller R.C."/>
        </authorList>
    </citation>
    <scope>NUCLEOTIDE SEQUENCE [LARGE SCALE GENOMIC DNA]</scope>
    <source>
        <strain evidence="1">EspeVRDwgs_2016</strain>
        <tissue evidence="1">Muscle</tissue>
    </source>
</reference>
<evidence type="ECO:0000313" key="2">
    <source>
        <dbReference type="Proteomes" id="UP000327493"/>
    </source>
</evidence>
<sequence>MVQMCLATIGQRLWSNTHPLTPGQHTRPSPCLFLSPRGDYRIHELAVRTAARVHRP</sequence>
<dbReference type="Proteomes" id="UP000327493">
    <property type="component" value="Chromosome 15"/>
</dbReference>
<gene>
    <name evidence="1" type="ORF">FQN60_003605</name>
</gene>
<protein>
    <submittedName>
        <fullName evidence="1">Uncharacterized protein</fullName>
    </submittedName>
</protein>
<name>A0A5J5CZZ8_9PERO</name>
<organism evidence="1 2">
    <name type="scientific">Etheostoma spectabile</name>
    <name type="common">orangethroat darter</name>
    <dbReference type="NCBI Taxonomy" id="54343"/>
    <lineage>
        <taxon>Eukaryota</taxon>
        <taxon>Metazoa</taxon>
        <taxon>Chordata</taxon>
        <taxon>Craniata</taxon>
        <taxon>Vertebrata</taxon>
        <taxon>Euteleostomi</taxon>
        <taxon>Actinopterygii</taxon>
        <taxon>Neopterygii</taxon>
        <taxon>Teleostei</taxon>
        <taxon>Neoteleostei</taxon>
        <taxon>Acanthomorphata</taxon>
        <taxon>Eupercaria</taxon>
        <taxon>Perciformes</taxon>
        <taxon>Percoidei</taxon>
        <taxon>Percidae</taxon>
        <taxon>Etheostomatinae</taxon>
        <taxon>Etheostoma</taxon>
    </lineage>
</organism>
<dbReference type="AlphaFoldDB" id="A0A5J5CZZ8"/>